<dbReference type="RefSeq" id="WP_105474144.1">
    <property type="nucleotide sequence ID" value="NZ_PVEO01000007.1"/>
</dbReference>
<dbReference type="GO" id="GO:0016758">
    <property type="term" value="F:hexosyltransferase activity"/>
    <property type="evidence" value="ECO:0007669"/>
    <property type="project" value="UniProtKB-ARBA"/>
</dbReference>
<dbReference type="AlphaFoldDB" id="A0A362WYL8"/>
<organism evidence="2 3">
    <name type="scientific">Jejuia pallidilutea</name>
    <dbReference type="NCBI Taxonomy" id="504487"/>
    <lineage>
        <taxon>Bacteria</taxon>
        <taxon>Pseudomonadati</taxon>
        <taxon>Bacteroidota</taxon>
        <taxon>Flavobacteriia</taxon>
        <taxon>Flavobacteriales</taxon>
        <taxon>Flavobacteriaceae</taxon>
        <taxon>Jejuia</taxon>
    </lineage>
</organism>
<proteinExistence type="predicted"/>
<evidence type="ECO:0000259" key="1">
    <source>
        <dbReference type="Pfam" id="PF00535"/>
    </source>
</evidence>
<dbReference type="CDD" id="cd00761">
    <property type="entry name" value="Glyco_tranf_GTA_type"/>
    <property type="match status" value="1"/>
</dbReference>
<dbReference type="SUPFAM" id="SSF53448">
    <property type="entry name" value="Nucleotide-diphospho-sugar transferases"/>
    <property type="match status" value="1"/>
</dbReference>
<comment type="caution">
    <text evidence="2">The sequence shown here is derived from an EMBL/GenBank/DDBJ whole genome shotgun (WGS) entry which is preliminary data.</text>
</comment>
<feature type="domain" description="Glycosyltransferase 2-like" evidence="1">
    <location>
        <begin position="3"/>
        <end position="154"/>
    </location>
</feature>
<dbReference type="Proteomes" id="UP000251545">
    <property type="component" value="Unassembled WGS sequence"/>
</dbReference>
<sequence>MVSIIIPIYNRAYLIEETINSIKAQSYTDWECIIVDDGSTDATVECVKALIKADNRFQLFERPKTITKGPSACRNYGFTKIKGDFVQFFDSDDIMHPEHLKLKINAIKDNDFVVCKLRTFSGDFNPEVFFKEDGSPKITQPLNLFEAFVTGAFPMMMVAPLWRTKSLKPYLPIREDLHILEDHELYARALFTQKKAAILNNELIYYRVAGASSTNSFYSNVDYGLISYFKAKKTVLKLSQTKPVKLSVLKMTLGFFRQALAERNFSAANKCLRFINENKLCYSFVLKLKCLRIQFFFAIFKIIRRGDTKFKPLFKI</sequence>
<reference evidence="2 3" key="1">
    <citation type="submission" date="2018-02" db="EMBL/GenBank/DDBJ databases">
        <title>Genomic Encyclopedia of Archaeal and Bacterial Type Strains, Phase II (KMG-II): from individual species to whole genera.</title>
        <authorList>
            <person name="Goeker M."/>
        </authorList>
    </citation>
    <scope>NUCLEOTIDE SEQUENCE [LARGE SCALE GENOMIC DNA]</scope>
    <source>
        <strain evidence="2 3">DSM 21165</strain>
    </source>
</reference>
<dbReference type="Pfam" id="PF00535">
    <property type="entry name" value="Glycos_transf_2"/>
    <property type="match status" value="1"/>
</dbReference>
<dbReference type="InterPro" id="IPR029044">
    <property type="entry name" value="Nucleotide-diphossugar_trans"/>
</dbReference>
<evidence type="ECO:0000313" key="2">
    <source>
        <dbReference type="EMBL" id="PQV47276.1"/>
    </source>
</evidence>
<dbReference type="PANTHER" id="PTHR22916:SF3">
    <property type="entry name" value="UDP-GLCNAC:BETAGAL BETA-1,3-N-ACETYLGLUCOSAMINYLTRANSFERASE-LIKE PROTEIN 1"/>
    <property type="match status" value="1"/>
</dbReference>
<dbReference type="EMBL" id="PVEO01000007">
    <property type="protein sequence ID" value="PQV47276.1"/>
    <property type="molecule type" value="Genomic_DNA"/>
</dbReference>
<dbReference type="PANTHER" id="PTHR22916">
    <property type="entry name" value="GLYCOSYLTRANSFERASE"/>
    <property type="match status" value="1"/>
</dbReference>
<accession>A0A362WYL8</accession>
<gene>
    <name evidence="2" type="ORF">CLV33_10758</name>
</gene>
<evidence type="ECO:0000313" key="3">
    <source>
        <dbReference type="Proteomes" id="UP000251545"/>
    </source>
</evidence>
<protein>
    <submittedName>
        <fullName evidence="2">Glycosyltransferase involved in cell wall biosynthesis</fullName>
    </submittedName>
</protein>
<dbReference type="InterPro" id="IPR001173">
    <property type="entry name" value="Glyco_trans_2-like"/>
</dbReference>
<keyword evidence="2" id="KW-0808">Transferase</keyword>
<name>A0A362WYL8_9FLAO</name>
<dbReference type="Gene3D" id="3.90.550.10">
    <property type="entry name" value="Spore Coat Polysaccharide Biosynthesis Protein SpsA, Chain A"/>
    <property type="match status" value="1"/>
</dbReference>